<dbReference type="PANTHER" id="PTHR32063:SF32">
    <property type="entry name" value="AMINOGLYCOSIDE EFFLUX PUMP-RELATED"/>
    <property type="match status" value="1"/>
</dbReference>
<evidence type="ECO:0000313" key="3">
    <source>
        <dbReference type="Proteomes" id="UP000255192"/>
    </source>
</evidence>
<dbReference type="InterPro" id="IPR001036">
    <property type="entry name" value="Acrflvin-R"/>
</dbReference>
<sequence>MSLYAISILVVFLCLAALYESWSVPFSVIMVIPLGLLGAALAATLRGLSNDVYFQVALLTTIGLSSKNAILIVEFAESAVDEGYSLSRAAIRAAQTRLRPIVMTSLAFIAGVLPLAIATGAGANSRVAIGTGIIGGTLTATLLAVFFVPLFFVLVKRLFTRQRPSQE</sequence>
<feature type="transmembrane region" description="Helical" evidence="1">
    <location>
        <begin position="127"/>
        <end position="155"/>
    </location>
</feature>
<dbReference type="EMBL" id="UGMD01000002">
    <property type="protein sequence ID" value="STU86842.1"/>
    <property type="molecule type" value="Genomic_DNA"/>
</dbReference>
<dbReference type="GO" id="GO:0005886">
    <property type="term" value="C:plasma membrane"/>
    <property type="evidence" value="ECO:0007669"/>
    <property type="project" value="TreeGrafter"/>
</dbReference>
<protein>
    <submittedName>
        <fullName evidence="2">Aminoglycoside efflux pump</fullName>
    </submittedName>
</protein>
<dbReference type="Pfam" id="PF00873">
    <property type="entry name" value="ACR_tran"/>
    <property type="match status" value="1"/>
</dbReference>
<organism evidence="2 3">
    <name type="scientific">Klebsiella pneumoniae</name>
    <dbReference type="NCBI Taxonomy" id="573"/>
    <lineage>
        <taxon>Bacteria</taxon>
        <taxon>Pseudomonadati</taxon>
        <taxon>Pseudomonadota</taxon>
        <taxon>Gammaproteobacteria</taxon>
        <taxon>Enterobacterales</taxon>
        <taxon>Enterobacteriaceae</taxon>
        <taxon>Klebsiella/Raoultella group</taxon>
        <taxon>Klebsiella</taxon>
        <taxon>Klebsiella pneumoniae complex</taxon>
    </lineage>
</organism>
<name>A0A2U0MY51_KLEPN</name>
<dbReference type="SUPFAM" id="SSF82866">
    <property type="entry name" value="Multidrug efflux transporter AcrB transmembrane domain"/>
    <property type="match status" value="1"/>
</dbReference>
<dbReference type="Proteomes" id="UP000255192">
    <property type="component" value="Unassembled WGS sequence"/>
</dbReference>
<evidence type="ECO:0000256" key="1">
    <source>
        <dbReference type="SAM" id="Phobius"/>
    </source>
</evidence>
<gene>
    <name evidence="2" type="primary">mexB_1</name>
    <name evidence="2" type="ORF">NCTC204_02051</name>
</gene>
<proteinExistence type="predicted"/>
<keyword evidence="1" id="KW-0472">Membrane</keyword>
<keyword evidence="1" id="KW-0812">Transmembrane</keyword>
<feature type="transmembrane region" description="Helical" evidence="1">
    <location>
        <begin position="26"/>
        <end position="45"/>
    </location>
</feature>
<evidence type="ECO:0000313" key="2">
    <source>
        <dbReference type="EMBL" id="STU86842.1"/>
    </source>
</evidence>
<keyword evidence="1" id="KW-1133">Transmembrane helix</keyword>
<dbReference type="Gene3D" id="1.20.1640.10">
    <property type="entry name" value="Multidrug efflux transporter AcrB transmembrane domain"/>
    <property type="match status" value="1"/>
</dbReference>
<dbReference type="AlphaFoldDB" id="A0A2U0MY51"/>
<dbReference type="PANTHER" id="PTHR32063">
    <property type="match status" value="1"/>
</dbReference>
<accession>A0A2U0MY51</accession>
<reference evidence="2 3" key="1">
    <citation type="submission" date="2018-06" db="EMBL/GenBank/DDBJ databases">
        <authorList>
            <consortium name="Pathogen Informatics"/>
            <person name="Doyle S."/>
        </authorList>
    </citation>
    <scope>NUCLEOTIDE SEQUENCE [LARGE SCALE GENOMIC DNA]</scope>
    <source>
        <strain evidence="2 3">NCTC204</strain>
    </source>
</reference>
<feature type="transmembrane region" description="Helical" evidence="1">
    <location>
        <begin position="101"/>
        <end position="121"/>
    </location>
</feature>
<dbReference type="GO" id="GO:0042910">
    <property type="term" value="F:xenobiotic transmembrane transporter activity"/>
    <property type="evidence" value="ECO:0007669"/>
    <property type="project" value="TreeGrafter"/>
</dbReference>